<evidence type="ECO:0000256" key="1">
    <source>
        <dbReference type="ARBA" id="ARBA00001974"/>
    </source>
</evidence>
<proteinExistence type="inferred from homology"/>
<dbReference type="EMBL" id="JARAKH010000034">
    <property type="protein sequence ID" value="KAK8384520.1"/>
    <property type="molecule type" value="Genomic_DNA"/>
</dbReference>
<evidence type="ECO:0000256" key="5">
    <source>
        <dbReference type="ARBA" id="ARBA00023002"/>
    </source>
</evidence>
<dbReference type="PANTHER" id="PTHR11530:SF17">
    <property type="entry name" value="RE49860P"/>
    <property type="match status" value="1"/>
</dbReference>
<dbReference type="GO" id="GO:0005737">
    <property type="term" value="C:cytoplasm"/>
    <property type="evidence" value="ECO:0007669"/>
    <property type="project" value="TreeGrafter"/>
</dbReference>
<evidence type="ECO:0000259" key="7">
    <source>
        <dbReference type="Pfam" id="PF01266"/>
    </source>
</evidence>
<keyword evidence="5" id="KW-0560">Oxidoreductase</keyword>
<dbReference type="GO" id="GO:0003884">
    <property type="term" value="F:D-amino-acid oxidase activity"/>
    <property type="evidence" value="ECO:0007669"/>
    <property type="project" value="InterPro"/>
</dbReference>
<feature type="binding site" evidence="6">
    <location>
        <begin position="53"/>
        <end position="54"/>
    </location>
    <ligand>
        <name>FAD</name>
        <dbReference type="ChEBI" id="CHEBI:57692"/>
    </ligand>
</feature>
<dbReference type="AlphaFoldDB" id="A0AAW0TA59"/>
<evidence type="ECO:0000256" key="3">
    <source>
        <dbReference type="ARBA" id="ARBA00022630"/>
    </source>
</evidence>
<keyword evidence="4 6" id="KW-0274">FAD</keyword>
<evidence type="ECO:0000313" key="9">
    <source>
        <dbReference type="Proteomes" id="UP001487740"/>
    </source>
</evidence>
<dbReference type="Gene3D" id="3.40.50.720">
    <property type="entry name" value="NAD(P)-binding Rossmann-like Domain"/>
    <property type="match status" value="1"/>
</dbReference>
<comment type="similarity">
    <text evidence="2">Belongs to the DAMOX/DASOX family.</text>
</comment>
<reference evidence="8 9" key="1">
    <citation type="submission" date="2023-03" db="EMBL/GenBank/DDBJ databases">
        <title>High-quality genome of Scylla paramamosain provides insights in environmental adaptation.</title>
        <authorList>
            <person name="Zhang L."/>
        </authorList>
    </citation>
    <scope>NUCLEOTIDE SEQUENCE [LARGE SCALE GENOMIC DNA]</scope>
    <source>
        <strain evidence="8">LZ_2023a</strain>
        <tissue evidence="8">Muscle</tissue>
    </source>
</reference>
<dbReference type="InterPro" id="IPR006076">
    <property type="entry name" value="FAD-dep_OxRdtase"/>
</dbReference>
<dbReference type="PIRSF" id="PIRSF000189">
    <property type="entry name" value="D-aa_oxidase"/>
    <property type="match status" value="1"/>
</dbReference>
<dbReference type="GO" id="GO:0019478">
    <property type="term" value="P:D-amino acid catabolic process"/>
    <property type="evidence" value="ECO:0007669"/>
    <property type="project" value="TreeGrafter"/>
</dbReference>
<evidence type="ECO:0000256" key="4">
    <source>
        <dbReference type="ARBA" id="ARBA00022827"/>
    </source>
</evidence>
<evidence type="ECO:0000256" key="6">
    <source>
        <dbReference type="PIRSR" id="PIRSR000189-1"/>
    </source>
</evidence>
<feature type="binding site" evidence="6">
    <location>
        <position position="319"/>
    </location>
    <ligand>
        <name>D-dopa</name>
        <dbReference type="ChEBI" id="CHEBI:149689"/>
    </ligand>
</feature>
<evidence type="ECO:0000256" key="2">
    <source>
        <dbReference type="ARBA" id="ARBA00006730"/>
    </source>
</evidence>
<evidence type="ECO:0000313" key="8">
    <source>
        <dbReference type="EMBL" id="KAK8384520.1"/>
    </source>
</evidence>
<sequence length="346" mass="38514">MAGLQAMAQAGSGVRVAVVGAGVVGLTTATLIQEALPGASVTVIADKFGQETTSDGAAGIFRPGLQFRGDDEKLTRKWLADSYAYYKKLLEVKGTAETGVKKLSGYHFSNDYPNIVWNALLKPLLEEYRPCTEEELRAHGFKYGTFSATLLTECRSYLPYLTRMFTERGGKLLRHHLDSLEELVGHFDIVCNCSGFGAKELCSDITVTPIRGQIFKVKAPWIKNFYYVDYDMYILPGLEAVTLGGTRNFDSYNAKVDKHDSTAIWERCVQAVPSIKDAEVLREWVGWRPYRPFVRVEKENMSFPSGKTLKVVHNYGHGGYGVMTAPGTSMHAVKLMLEMLPRQSKL</sequence>
<dbReference type="SUPFAM" id="SSF54373">
    <property type="entry name" value="FAD-linked reductases, C-terminal domain"/>
    <property type="match status" value="1"/>
</dbReference>
<feature type="binding site" evidence="6">
    <location>
        <position position="233"/>
    </location>
    <ligand>
        <name>D-dopa</name>
        <dbReference type="ChEBI" id="CHEBI:149689"/>
    </ligand>
</feature>
<keyword evidence="3" id="KW-0285">Flavoprotein</keyword>
<feature type="binding site" evidence="6">
    <location>
        <position position="288"/>
    </location>
    <ligand>
        <name>D-dopa</name>
        <dbReference type="ChEBI" id="CHEBI:149689"/>
    </ligand>
</feature>
<dbReference type="SUPFAM" id="SSF51971">
    <property type="entry name" value="Nucleotide-binding domain"/>
    <property type="match status" value="1"/>
</dbReference>
<dbReference type="InterPro" id="IPR023209">
    <property type="entry name" value="DAO"/>
</dbReference>
<dbReference type="Proteomes" id="UP001487740">
    <property type="component" value="Unassembled WGS sequence"/>
</dbReference>
<keyword evidence="9" id="KW-1185">Reference proteome</keyword>
<dbReference type="GO" id="GO:0071949">
    <property type="term" value="F:FAD binding"/>
    <property type="evidence" value="ECO:0007669"/>
    <property type="project" value="InterPro"/>
</dbReference>
<accession>A0AAW0TA59</accession>
<feature type="domain" description="FAD dependent oxidoreductase" evidence="7">
    <location>
        <begin position="15"/>
        <end position="333"/>
    </location>
</feature>
<dbReference type="PANTHER" id="PTHR11530">
    <property type="entry name" value="D-AMINO ACID OXIDASE"/>
    <property type="match status" value="1"/>
</dbReference>
<comment type="caution">
    <text evidence="8">The sequence shown here is derived from an EMBL/GenBank/DDBJ whole genome shotgun (WGS) entry which is preliminary data.</text>
</comment>
<gene>
    <name evidence="8" type="ORF">O3P69_014235</name>
</gene>
<comment type="cofactor">
    <cofactor evidence="1 6">
        <name>FAD</name>
        <dbReference type="ChEBI" id="CHEBI:57692"/>
    </cofactor>
</comment>
<dbReference type="Gene3D" id="3.30.9.10">
    <property type="entry name" value="D-Amino Acid Oxidase, subunit A, domain 2"/>
    <property type="match status" value="1"/>
</dbReference>
<organism evidence="8 9">
    <name type="scientific">Scylla paramamosain</name>
    <name type="common">Mud crab</name>
    <dbReference type="NCBI Taxonomy" id="85552"/>
    <lineage>
        <taxon>Eukaryota</taxon>
        <taxon>Metazoa</taxon>
        <taxon>Ecdysozoa</taxon>
        <taxon>Arthropoda</taxon>
        <taxon>Crustacea</taxon>
        <taxon>Multicrustacea</taxon>
        <taxon>Malacostraca</taxon>
        <taxon>Eumalacostraca</taxon>
        <taxon>Eucarida</taxon>
        <taxon>Decapoda</taxon>
        <taxon>Pleocyemata</taxon>
        <taxon>Brachyura</taxon>
        <taxon>Eubrachyura</taxon>
        <taxon>Portunoidea</taxon>
        <taxon>Portunidae</taxon>
        <taxon>Portuninae</taxon>
        <taxon>Scylla</taxon>
    </lineage>
</organism>
<dbReference type="Pfam" id="PF01266">
    <property type="entry name" value="DAO"/>
    <property type="match status" value="1"/>
</dbReference>
<name>A0AAW0TA59_SCYPA</name>
<protein>
    <recommendedName>
        <fullName evidence="7">FAD dependent oxidoreductase domain-containing protein</fullName>
    </recommendedName>
</protein>